<dbReference type="GO" id="GO:0005829">
    <property type="term" value="C:cytosol"/>
    <property type="evidence" value="ECO:0007669"/>
    <property type="project" value="TreeGrafter"/>
</dbReference>
<evidence type="ECO:0000256" key="2">
    <source>
        <dbReference type="ARBA" id="ARBA00022801"/>
    </source>
</evidence>
<dbReference type="KEGG" id="wdi:H9L19_06470"/>
<dbReference type="InterPro" id="IPR017853">
    <property type="entry name" value="GH"/>
</dbReference>
<evidence type="ECO:0000313" key="5">
    <source>
        <dbReference type="EMBL" id="QNN75025.1"/>
    </source>
</evidence>
<dbReference type="PRINTS" id="PR00131">
    <property type="entry name" value="GLHYDRLASE1"/>
</dbReference>
<dbReference type="Gene3D" id="3.20.20.80">
    <property type="entry name" value="Glycosidases"/>
    <property type="match status" value="1"/>
</dbReference>
<dbReference type="Pfam" id="PF00232">
    <property type="entry name" value="Glyco_hydro_1"/>
    <property type="match status" value="1"/>
</dbReference>
<organism evidence="5 6">
    <name type="scientific">Weissella diestrammenae</name>
    <dbReference type="NCBI Taxonomy" id="1162633"/>
    <lineage>
        <taxon>Bacteria</taxon>
        <taxon>Bacillati</taxon>
        <taxon>Bacillota</taxon>
        <taxon>Bacilli</taxon>
        <taxon>Lactobacillales</taxon>
        <taxon>Lactobacillaceae</taxon>
        <taxon>Weissella</taxon>
    </lineage>
</organism>
<evidence type="ECO:0000256" key="3">
    <source>
        <dbReference type="ARBA" id="ARBA00023295"/>
    </source>
</evidence>
<comment type="similarity">
    <text evidence="1 4">Belongs to the glycosyl hydrolase 1 family.</text>
</comment>
<name>A0A7G9T4K0_9LACO</name>
<dbReference type="PANTHER" id="PTHR10353:SF122">
    <property type="entry name" value="6-PHOSPHO-BETA-GLUCOSIDASE ASCB-RELATED"/>
    <property type="match status" value="1"/>
</dbReference>
<dbReference type="GO" id="GO:0016052">
    <property type="term" value="P:carbohydrate catabolic process"/>
    <property type="evidence" value="ECO:0007669"/>
    <property type="project" value="TreeGrafter"/>
</dbReference>
<reference evidence="5 6" key="1">
    <citation type="submission" date="2020-08" db="EMBL/GenBank/DDBJ databases">
        <title>Genome sequence of Weissella diestrammenae KACC 16890T.</title>
        <authorList>
            <person name="Hyun D.-W."/>
            <person name="Bae J.-W."/>
        </authorList>
    </citation>
    <scope>NUCLEOTIDE SEQUENCE [LARGE SCALE GENOMIC DNA]</scope>
    <source>
        <strain evidence="5 6">KACC 16890</strain>
    </source>
</reference>
<dbReference type="FunFam" id="3.20.20.80:FF:000004">
    <property type="entry name" value="Beta-glucosidase 6-phospho-beta-glucosidase"/>
    <property type="match status" value="1"/>
</dbReference>
<evidence type="ECO:0000256" key="1">
    <source>
        <dbReference type="ARBA" id="ARBA00010838"/>
    </source>
</evidence>
<sequence>MGKEQMPRDFFWGNSVSSMQTEGAWQEDGKGLSVYDIRPETATTMNWHDAIDEYHRYEEDLDLMQTMHMNMYRVQISWSRVCPDGDGNFNEAGLAYYDRLIDAMLERQIEPMICLYHFDMPLKLAEKYNGLISRTVMAAFVRFSEMVVRRYADKVKYWLTFNEHNLYFTDEVFEISGYMHGNRSLSDMYRIFHHTMLAHAQVDKFIHDNYSDLKIGGMLAFAACYPATSKPEDVFANRQIDEFLNHNLNSAFANGRYSNEVMQYVANHHIDWDFQAGDELILSAQKADFLAFSYYRTDTINADKIPSDAAPNRYLNFGNEKNRFLTANEWQWTIDPLGFRNVIATLFSRYGVPIFPVENGIGWRESWNGKDMVVDDYRIAYHQSHIQAMKDAMFVDGAKVLGYLGWGLIDIPSSHADMEKRYGVVYVNRTNHDLKDLKRVPKKSFYWLQKVLADNGNNLDL</sequence>
<gene>
    <name evidence="5" type="ORF">H9L19_06470</name>
</gene>
<keyword evidence="3" id="KW-0326">Glycosidase</keyword>
<dbReference type="InterPro" id="IPR001360">
    <property type="entry name" value="Glyco_hydro_1"/>
</dbReference>
<dbReference type="SUPFAM" id="SSF51445">
    <property type="entry name" value="(Trans)glycosidases"/>
    <property type="match status" value="1"/>
</dbReference>
<dbReference type="EMBL" id="CP060724">
    <property type="protein sequence ID" value="QNN75025.1"/>
    <property type="molecule type" value="Genomic_DNA"/>
</dbReference>
<keyword evidence="2 5" id="KW-0378">Hydrolase</keyword>
<accession>A0A7G9T4K0</accession>
<protein>
    <submittedName>
        <fullName evidence="5">Glycoside hydrolase family 1 protein</fullName>
    </submittedName>
</protein>
<proteinExistence type="inferred from homology"/>
<evidence type="ECO:0000313" key="6">
    <source>
        <dbReference type="Proteomes" id="UP000515800"/>
    </source>
</evidence>
<dbReference type="RefSeq" id="WP_187528860.1">
    <property type="nucleotide sequence ID" value="NZ_CP060724.1"/>
</dbReference>
<dbReference type="PANTHER" id="PTHR10353">
    <property type="entry name" value="GLYCOSYL HYDROLASE"/>
    <property type="match status" value="1"/>
</dbReference>
<evidence type="ECO:0000256" key="4">
    <source>
        <dbReference type="RuleBase" id="RU003690"/>
    </source>
</evidence>
<dbReference type="Proteomes" id="UP000515800">
    <property type="component" value="Chromosome"/>
</dbReference>
<dbReference type="AlphaFoldDB" id="A0A7G9T4K0"/>
<dbReference type="GO" id="GO:0008422">
    <property type="term" value="F:beta-glucosidase activity"/>
    <property type="evidence" value="ECO:0007669"/>
    <property type="project" value="TreeGrafter"/>
</dbReference>
<keyword evidence="6" id="KW-1185">Reference proteome</keyword>